<dbReference type="AlphaFoldDB" id="A0A520MZK5"/>
<dbReference type="PANTHER" id="PTHR43300">
    <property type="entry name" value="ACETYLTRANSFERASE"/>
    <property type="match status" value="1"/>
</dbReference>
<feature type="domain" description="PglD N-terminal" evidence="3">
    <location>
        <begin position="4"/>
        <end position="68"/>
    </location>
</feature>
<dbReference type="Gene3D" id="2.160.10.10">
    <property type="entry name" value="Hexapeptide repeat proteins"/>
    <property type="match status" value="1"/>
</dbReference>
<accession>A0A520MZK5</accession>
<sequence length="198" mass="20936">MDKRLLILGNGGHAISCREVIDSTEEFNFAGFISKNLQNDKDIIGVDSDLEILFESIKFACIGIGQIKSNAQRIASFNKLKQIGYTFPVIIASTAYVSSSAEINEGTIVMHKAFINSQSKIGINSIVNTGAIVEHGASVGNHCHIATKAIINGDATIGDNSFVGSGATILQGVNIGKNSIIGAGVIVKKNTEENSLIK</sequence>
<evidence type="ECO:0000313" key="5">
    <source>
        <dbReference type="Proteomes" id="UP000315825"/>
    </source>
</evidence>
<dbReference type="InterPro" id="IPR011004">
    <property type="entry name" value="Trimer_LpxA-like_sf"/>
</dbReference>
<dbReference type="NCBIfam" id="TIGR03570">
    <property type="entry name" value="NeuD_NnaD"/>
    <property type="match status" value="1"/>
</dbReference>
<dbReference type="InterPro" id="IPR001451">
    <property type="entry name" value="Hexapep"/>
</dbReference>
<evidence type="ECO:0000256" key="2">
    <source>
        <dbReference type="PIRSR" id="PIRSR620019-2"/>
    </source>
</evidence>
<gene>
    <name evidence="4" type="ORF">EVA92_02390</name>
</gene>
<protein>
    <submittedName>
        <fullName evidence="4">Acetyltransferase</fullName>
    </submittedName>
</protein>
<feature type="binding site" evidence="2">
    <location>
        <position position="144"/>
    </location>
    <ligand>
        <name>acetyl-CoA</name>
        <dbReference type="ChEBI" id="CHEBI:57288"/>
    </ligand>
</feature>
<dbReference type="Gene3D" id="3.40.50.20">
    <property type="match status" value="1"/>
</dbReference>
<dbReference type="InterPro" id="IPR041561">
    <property type="entry name" value="PglD_N"/>
</dbReference>
<organism evidence="4 5">
    <name type="scientific">SAR86 cluster bacterium</name>
    <dbReference type="NCBI Taxonomy" id="2030880"/>
    <lineage>
        <taxon>Bacteria</taxon>
        <taxon>Pseudomonadati</taxon>
        <taxon>Pseudomonadota</taxon>
        <taxon>Gammaproteobacteria</taxon>
        <taxon>SAR86 cluster</taxon>
    </lineage>
</organism>
<reference evidence="4 5" key="1">
    <citation type="submission" date="2019-02" db="EMBL/GenBank/DDBJ databases">
        <title>Prokaryotic population dynamics and viral predation in marine succession experiment using metagenomics: the confinement effect.</title>
        <authorList>
            <person name="Haro-Moreno J.M."/>
            <person name="Rodriguez-Valera F."/>
            <person name="Lopez-Perez M."/>
        </authorList>
    </citation>
    <scope>NUCLEOTIDE SEQUENCE [LARGE SCALE GENOMIC DNA]</scope>
    <source>
        <strain evidence="4">MED-G159</strain>
    </source>
</reference>
<dbReference type="Pfam" id="PF14602">
    <property type="entry name" value="Hexapep_2"/>
    <property type="match status" value="1"/>
</dbReference>
<dbReference type="InterPro" id="IPR020019">
    <property type="entry name" value="AcTrfase_PglD-like"/>
</dbReference>
<dbReference type="PANTHER" id="PTHR43300:SF7">
    <property type="entry name" value="UDP-N-ACETYLBACILLOSAMINE N-ACETYLTRANSFERASE"/>
    <property type="match status" value="1"/>
</dbReference>
<dbReference type="Proteomes" id="UP000315825">
    <property type="component" value="Unassembled WGS sequence"/>
</dbReference>
<feature type="binding site" evidence="2">
    <location>
        <position position="65"/>
    </location>
    <ligand>
        <name>substrate</name>
    </ligand>
</feature>
<dbReference type="CDD" id="cd03360">
    <property type="entry name" value="LbH_AT_putative"/>
    <property type="match status" value="1"/>
</dbReference>
<dbReference type="InterPro" id="IPR050179">
    <property type="entry name" value="Trans_hexapeptide_repeat"/>
</dbReference>
<evidence type="ECO:0000259" key="3">
    <source>
        <dbReference type="Pfam" id="PF17836"/>
    </source>
</evidence>
<proteinExistence type="inferred from homology"/>
<evidence type="ECO:0000256" key="1">
    <source>
        <dbReference type="ARBA" id="ARBA00007274"/>
    </source>
</evidence>
<dbReference type="GO" id="GO:0016740">
    <property type="term" value="F:transferase activity"/>
    <property type="evidence" value="ECO:0007669"/>
    <property type="project" value="UniProtKB-KW"/>
</dbReference>
<dbReference type="Pfam" id="PF17836">
    <property type="entry name" value="PglD_N"/>
    <property type="match status" value="1"/>
</dbReference>
<name>A0A520MZK5_9GAMM</name>
<dbReference type="SUPFAM" id="SSF51161">
    <property type="entry name" value="Trimeric LpxA-like enzymes"/>
    <property type="match status" value="1"/>
</dbReference>
<comment type="caution">
    <text evidence="4">The sequence shown here is derived from an EMBL/GenBank/DDBJ whole genome shotgun (WGS) entry which is preliminary data.</text>
</comment>
<comment type="similarity">
    <text evidence="1">Belongs to the transferase hexapeptide repeat family.</text>
</comment>
<evidence type="ECO:0000313" key="4">
    <source>
        <dbReference type="EMBL" id="RZO26613.1"/>
    </source>
</evidence>
<dbReference type="EMBL" id="SHBE01000003">
    <property type="protein sequence ID" value="RZO26613.1"/>
    <property type="molecule type" value="Genomic_DNA"/>
</dbReference>
<keyword evidence="4" id="KW-0808">Transferase</keyword>